<organism evidence="1 2">
    <name type="scientific">Cetraspora pellucida</name>
    <dbReference type="NCBI Taxonomy" id="1433469"/>
    <lineage>
        <taxon>Eukaryota</taxon>
        <taxon>Fungi</taxon>
        <taxon>Fungi incertae sedis</taxon>
        <taxon>Mucoromycota</taxon>
        <taxon>Glomeromycotina</taxon>
        <taxon>Glomeromycetes</taxon>
        <taxon>Diversisporales</taxon>
        <taxon>Gigasporaceae</taxon>
        <taxon>Cetraspora</taxon>
    </lineage>
</organism>
<dbReference type="OrthoDB" id="2333711at2759"/>
<dbReference type="EMBL" id="CAJVQA010020285">
    <property type="protein sequence ID" value="CAG8762864.1"/>
    <property type="molecule type" value="Genomic_DNA"/>
</dbReference>
<dbReference type="Proteomes" id="UP000789759">
    <property type="component" value="Unassembled WGS sequence"/>
</dbReference>
<reference evidence="1" key="1">
    <citation type="submission" date="2021-06" db="EMBL/GenBank/DDBJ databases">
        <authorList>
            <person name="Kallberg Y."/>
            <person name="Tangrot J."/>
            <person name="Rosling A."/>
        </authorList>
    </citation>
    <scope>NUCLEOTIDE SEQUENCE</scope>
    <source>
        <strain evidence="1">FL966</strain>
    </source>
</reference>
<evidence type="ECO:0000313" key="1">
    <source>
        <dbReference type="EMBL" id="CAG8762864.1"/>
    </source>
</evidence>
<gene>
    <name evidence="1" type="ORF">CPELLU_LOCUS15419</name>
</gene>
<evidence type="ECO:0000313" key="2">
    <source>
        <dbReference type="Proteomes" id="UP000789759"/>
    </source>
</evidence>
<sequence>ISENNQKSLQLVSTKHNISSTNIQEDEIIHIEHSENDKNSANSYIRLNTITSKQKDKVSQKQKISIMAKDESSSVAKIE</sequence>
<protein>
    <submittedName>
        <fullName evidence="1">16566_t:CDS:1</fullName>
    </submittedName>
</protein>
<keyword evidence="2" id="KW-1185">Reference proteome</keyword>
<dbReference type="AlphaFoldDB" id="A0A9N9NWC2"/>
<proteinExistence type="predicted"/>
<comment type="caution">
    <text evidence="1">The sequence shown here is derived from an EMBL/GenBank/DDBJ whole genome shotgun (WGS) entry which is preliminary data.</text>
</comment>
<feature type="non-terminal residue" evidence="1">
    <location>
        <position position="1"/>
    </location>
</feature>
<name>A0A9N9NWC2_9GLOM</name>
<accession>A0A9N9NWC2</accession>